<feature type="transmembrane region" description="Helical" evidence="9">
    <location>
        <begin position="515"/>
        <end position="533"/>
    </location>
</feature>
<dbReference type="AlphaFoldDB" id="A0A0D2NJ42"/>
<feature type="region of interest" description="Disordered" evidence="10">
    <location>
        <begin position="329"/>
        <end position="421"/>
    </location>
</feature>
<reference evidence="11 12" key="1">
    <citation type="journal article" date="2013" name="BMC Genomics">
        <title>Reconstruction of the lipid metabolism for the microalga Monoraphidium neglectum from its genome sequence reveals characteristics suitable for biofuel production.</title>
        <authorList>
            <person name="Bogen C."/>
            <person name="Al-Dilaimi A."/>
            <person name="Albersmeier A."/>
            <person name="Wichmann J."/>
            <person name="Grundmann M."/>
            <person name="Rupp O."/>
            <person name="Lauersen K.J."/>
            <person name="Blifernez-Klassen O."/>
            <person name="Kalinowski J."/>
            <person name="Goesmann A."/>
            <person name="Mussgnug J.H."/>
            <person name="Kruse O."/>
        </authorList>
    </citation>
    <scope>NUCLEOTIDE SEQUENCE [LARGE SCALE GENOMIC DNA]</scope>
    <source>
        <strain evidence="11 12">SAG 48.87</strain>
    </source>
</reference>
<dbReference type="InterPro" id="IPR004667">
    <property type="entry name" value="ADP_ATP_car_bac_type"/>
</dbReference>
<dbReference type="RefSeq" id="XP_013903945.1">
    <property type="nucleotide sequence ID" value="XM_014048491.1"/>
</dbReference>
<keyword evidence="12" id="KW-1185">Reference proteome</keyword>
<dbReference type="KEGG" id="mng:MNEG_3030"/>
<feature type="transmembrane region" description="Helical" evidence="9">
    <location>
        <begin position="243"/>
        <end position="260"/>
    </location>
</feature>
<feature type="transmembrane region" description="Helical" evidence="9">
    <location>
        <begin position="203"/>
        <end position="223"/>
    </location>
</feature>
<feature type="transmembrane region" description="Helical" evidence="9">
    <location>
        <begin position="76"/>
        <end position="101"/>
    </location>
</feature>
<comment type="similarity">
    <text evidence="2 9">Belongs to the ADP/ATP translocase tlc family.</text>
</comment>
<keyword evidence="9" id="KW-0934">Plastid</keyword>
<dbReference type="PANTHER" id="PTHR31187:SF1">
    <property type="entry name" value="ADP,ATP CARRIER PROTEIN 1"/>
    <property type="match status" value="1"/>
</dbReference>
<evidence type="ECO:0000256" key="6">
    <source>
        <dbReference type="ARBA" id="ARBA00022840"/>
    </source>
</evidence>
<dbReference type="GO" id="GO:0005471">
    <property type="term" value="F:ATP:ADP antiporter activity"/>
    <property type="evidence" value="ECO:0007669"/>
    <property type="project" value="InterPro"/>
</dbReference>
<keyword evidence="3 9" id="KW-0813">Transport</keyword>
<feature type="transmembrane region" description="Helical" evidence="9">
    <location>
        <begin position="618"/>
        <end position="642"/>
    </location>
</feature>
<evidence type="ECO:0000256" key="8">
    <source>
        <dbReference type="ARBA" id="ARBA00023136"/>
    </source>
</evidence>
<protein>
    <recommendedName>
        <fullName evidence="9">ADP,ATP carrier protein</fullName>
    </recommendedName>
</protein>
<sequence>MLRRVQAVRTSGPQSVPSALASLPLLGPALVSLSVYGQRVAGVWDRLLPMLSLFFCLSFTNTILDSLKDTLVITAPGAGAAVVPFLTVYAVLPSSLLFLVAYSWASQRMSRAALFNAIVAAFSAFFALFALLLMPNADSLHLHALADSLQQVLPAGLGGAVGMVRNWTYTLFFCAAELWGDVCMGLLFWGLANDTTSLQDAPLMYPIFGLGANVAQAAAGLVLKATTAARAGGPGVSGFCREVQATMAVVLGMAALALAVHHRITISQPRPERQAELPPRPGSRRARTVAASATAAAAAAACDHGSALSLDLGEGGASDLEALLAERMRSGSGHSGNGAVGDRSFSSSDDVVGSGTGQSSSASQSNVSSSGRNSPSQEQRAPQQLQQEASQPQALQSTGAEGTAALKSKSKGSGDGAGDDSKKVSLAESFSILAGSLEIRCLAVMSLAQGLCTSLMEFVWKSHMRLLYPSPSDFTSFLGDVALWTGVVTASSMLISPILFERLGWRGVASTTPQILLFGGTLFFAAAIAYQHWFGSAAAAAAAAGVAAPAAWLLSGLVLGGALLYVFSKASKFSLFKPAEEMVYITLDEAGRTRGKAAIDVVGSQTGKSGGSILQQGLLLMSAGALTGPILPVLFACFFLMLRGWRGAVSELSSRRRYTLNSPVHSMEEEDWPEASTGAAVVAAPPQPAEVAARLEAAELAAALRELGQLPPPQPEQQQQQQHGGGEGAAAPV</sequence>
<dbReference type="GeneID" id="25735908"/>
<accession>A0A0D2NJ42</accession>
<feature type="compositionally biased region" description="Gly residues" evidence="10">
    <location>
        <begin position="723"/>
        <end position="733"/>
    </location>
</feature>
<proteinExistence type="inferred from homology"/>
<dbReference type="Pfam" id="PF03219">
    <property type="entry name" value="TLC"/>
    <property type="match status" value="2"/>
</dbReference>
<evidence type="ECO:0000256" key="3">
    <source>
        <dbReference type="ARBA" id="ARBA00022448"/>
    </source>
</evidence>
<feature type="transmembrane region" description="Helical" evidence="9">
    <location>
        <begin position="481"/>
        <end position="503"/>
    </location>
</feature>
<feature type="region of interest" description="Disordered" evidence="10">
    <location>
        <begin position="269"/>
        <end position="290"/>
    </location>
</feature>
<keyword evidence="4 9" id="KW-0812">Transmembrane</keyword>
<keyword evidence="7 9" id="KW-1133">Transmembrane helix</keyword>
<evidence type="ECO:0000256" key="7">
    <source>
        <dbReference type="ARBA" id="ARBA00022989"/>
    </source>
</evidence>
<feature type="transmembrane region" description="Helical" evidence="9">
    <location>
        <begin position="539"/>
        <end position="567"/>
    </location>
</feature>
<feature type="transmembrane region" description="Helical" evidence="9">
    <location>
        <begin position="113"/>
        <end position="134"/>
    </location>
</feature>
<keyword evidence="6 9" id="KW-0067">ATP-binding</keyword>
<gene>
    <name evidence="11" type="ORF">MNEG_3030</name>
</gene>
<feature type="region of interest" description="Disordered" evidence="10">
    <location>
        <begin position="704"/>
        <end position="733"/>
    </location>
</feature>
<keyword evidence="8 9" id="KW-0472">Membrane</keyword>
<evidence type="ECO:0000256" key="2">
    <source>
        <dbReference type="ARBA" id="ARBA00007127"/>
    </source>
</evidence>
<evidence type="ECO:0000313" key="11">
    <source>
        <dbReference type="EMBL" id="KIZ04926.1"/>
    </source>
</evidence>
<evidence type="ECO:0000256" key="5">
    <source>
        <dbReference type="ARBA" id="ARBA00022741"/>
    </source>
</evidence>
<feature type="compositionally biased region" description="Low complexity" evidence="10">
    <location>
        <begin position="341"/>
        <end position="407"/>
    </location>
</feature>
<comment type="subcellular location">
    <subcellularLocation>
        <location evidence="1">Membrane</location>
        <topology evidence="1">Multi-pass membrane protein</topology>
    </subcellularLocation>
    <subcellularLocation>
        <location evidence="9">Plastid</location>
        <location evidence="9">Chloroplast membrane</location>
        <topology evidence="9">Multi-pass membrane protein</topology>
    </subcellularLocation>
</comment>
<dbReference type="GO" id="GO:0031969">
    <property type="term" value="C:chloroplast membrane"/>
    <property type="evidence" value="ECO:0007669"/>
    <property type="project" value="UniProtKB-SubCell"/>
</dbReference>
<feature type="transmembrane region" description="Helical" evidence="9">
    <location>
        <begin position="167"/>
        <end position="191"/>
    </location>
</feature>
<dbReference type="EMBL" id="KK100585">
    <property type="protein sequence ID" value="KIZ04926.1"/>
    <property type="molecule type" value="Genomic_DNA"/>
</dbReference>
<name>A0A0D2NJ42_9CHLO</name>
<dbReference type="Proteomes" id="UP000054498">
    <property type="component" value="Unassembled WGS sequence"/>
</dbReference>
<evidence type="ECO:0000256" key="4">
    <source>
        <dbReference type="ARBA" id="ARBA00022692"/>
    </source>
</evidence>
<dbReference type="OrthoDB" id="2190844at2759"/>
<organism evidence="11 12">
    <name type="scientific">Monoraphidium neglectum</name>
    <dbReference type="NCBI Taxonomy" id="145388"/>
    <lineage>
        <taxon>Eukaryota</taxon>
        <taxon>Viridiplantae</taxon>
        <taxon>Chlorophyta</taxon>
        <taxon>core chlorophytes</taxon>
        <taxon>Chlorophyceae</taxon>
        <taxon>CS clade</taxon>
        <taxon>Sphaeropleales</taxon>
        <taxon>Selenastraceae</taxon>
        <taxon>Monoraphidium</taxon>
    </lineage>
</organism>
<evidence type="ECO:0000256" key="9">
    <source>
        <dbReference type="RuleBase" id="RU363121"/>
    </source>
</evidence>
<keyword evidence="5 9" id="KW-0547">Nucleotide-binding</keyword>
<evidence type="ECO:0000313" key="12">
    <source>
        <dbReference type="Proteomes" id="UP000054498"/>
    </source>
</evidence>
<keyword evidence="9" id="KW-0150">Chloroplast</keyword>
<dbReference type="GO" id="GO:0005524">
    <property type="term" value="F:ATP binding"/>
    <property type="evidence" value="ECO:0007669"/>
    <property type="project" value="UniProtKB-KW"/>
</dbReference>
<evidence type="ECO:0000256" key="1">
    <source>
        <dbReference type="ARBA" id="ARBA00004141"/>
    </source>
</evidence>
<dbReference type="PANTHER" id="PTHR31187">
    <property type="match status" value="1"/>
</dbReference>
<evidence type="ECO:0000256" key="10">
    <source>
        <dbReference type="SAM" id="MobiDB-lite"/>
    </source>
</evidence>
<feature type="transmembrane region" description="Helical" evidence="9">
    <location>
        <begin position="47"/>
        <end position="64"/>
    </location>
</feature>